<dbReference type="FunFam" id="3.40.250.10:FF:000035">
    <property type="entry name" value="Thiosulfate sulfurtransferase"/>
    <property type="match status" value="1"/>
</dbReference>
<dbReference type="SUPFAM" id="SSF52821">
    <property type="entry name" value="Rhodanese/Cell cycle control phosphatase"/>
    <property type="match status" value="2"/>
</dbReference>
<dbReference type="InterPro" id="IPR045078">
    <property type="entry name" value="TST/MPST-like"/>
</dbReference>
<dbReference type="Pfam" id="PF00581">
    <property type="entry name" value="Rhodanese"/>
    <property type="match status" value="2"/>
</dbReference>
<dbReference type="KEGG" id="bko:CKF48_19285"/>
<dbReference type="AlphaFoldDB" id="A0A248TM20"/>
<dbReference type="EMBL" id="CP022983">
    <property type="protein sequence ID" value="ASV69263.1"/>
    <property type="molecule type" value="Genomic_DNA"/>
</dbReference>
<feature type="domain" description="Rhodanese" evidence="3">
    <location>
        <begin position="164"/>
        <end position="273"/>
    </location>
</feature>
<feature type="domain" description="Rhodanese" evidence="3">
    <location>
        <begin position="13"/>
        <end position="132"/>
    </location>
</feature>
<organism evidence="4 5">
    <name type="scientific">Cytobacillus kochii</name>
    <dbReference type="NCBI Taxonomy" id="859143"/>
    <lineage>
        <taxon>Bacteria</taxon>
        <taxon>Bacillati</taxon>
        <taxon>Bacillota</taxon>
        <taxon>Bacilli</taxon>
        <taxon>Bacillales</taxon>
        <taxon>Bacillaceae</taxon>
        <taxon>Cytobacillus</taxon>
    </lineage>
</organism>
<evidence type="ECO:0000313" key="4">
    <source>
        <dbReference type="EMBL" id="ASV69263.1"/>
    </source>
</evidence>
<sequence>MNSLVNVEWLFQHLNDVRVIDCRFNLANPEEGFEQYRTGHIPGAVYFHLEQDLSSKVEKHGGRHPLPLTEQFVEKAEAVGLTNDTKIVVYDNGEGSFAARCWWVFHYFGHEKVYILDGGFKEWLASGHPTESKVQSFGRGEFTATIQTDMVADYKQVKEAIGHPNNEVVLIDSREEKRYLGLIEPIDKKAGHIPGAMNKVWMDTLSEGKFKSIDEQKQRFSEIEKDKQIIVYCGSGITASPNYLALKEAGYKNVKLYPGSFSDWISYEEHSVATKEK</sequence>
<dbReference type="Proteomes" id="UP000215137">
    <property type="component" value="Chromosome"/>
</dbReference>
<keyword evidence="5" id="KW-1185">Reference proteome</keyword>
<dbReference type="SMART" id="SM00450">
    <property type="entry name" value="RHOD"/>
    <property type="match status" value="2"/>
</dbReference>
<protein>
    <submittedName>
        <fullName evidence="4">Sulfurtransferase</fullName>
    </submittedName>
</protein>
<evidence type="ECO:0000259" key="3">
    <source>
        <dbReference type="PROSITE" id="PS50206"/>
    </source>
</evidence>
<evidence type="ECO:0000313" key="5">
    <source>
        <dbReference type="Proteomes" id="UP000215137"/>
    </source>
</evidence>
<dbReference type="InterPro" id="IPR001763">
    <property type="entry name" value="Rhodanese-like_dom"/>
</dbReference>
<dbReference type="Gene3D" id="3.40.250.10">
    <property type="entry name" value="Rhodanese-like domain"/>
    <property type="match status" value="2"/>
</dbReference>
<dbReference type="CDD" id="cd01448">
    <property type="entry name" value="TST_Repeat_1"/>
    <property type="match status" value="1"/>
</dbReference>
<name>A0A248TM20_9BACI</name>
<dbReference type="PROSITE" id="PS00380">
    <property type="entry name" value="RHODANESE_1"/>
    <property type="match status" value="1"/>
</dbReference>
<dbReference type="OrthoDB" id="9770030at2"/>
<reference evidence="4 5" key="1">
    <citation type="submission" date="2017-08" db="EMBL/GenBank/DDBJ databases">
        <title>Complete Genome Sequence of Bacillus kochii Oregon-R-modENCODE STRAIN BDGP4, isolated from Drosophila melanogaster gut.</title>
        <authorList>
            <person name="Wan K.H."/>
            <person name="Yu C."/>
            <person name="Park S."/>
            <person name="Hammonds A.S."/>
            <person name="Booth B.W."/>
            <person name="Celniker S.E."/>
        </authorList>
    </citation>
    <scope>NUCLEOTIDE SEQUENCE [LARGE SCALE GENOMIC DNA]</scope>
    <source>
        <strain evidence="4 5">BDGP4</strain>
    </source>
</reference>
<dbReference type="InterPro" id="IPR001307">
    <property type="entry name" value="Thiosulphate_STrfase_CS"/>
</dbReference>
<dbReference type="PROSITE" id="PS50206">
    <property type="entry name" value="RHODANESE_3"/>
    <property type="match status" value="2"/>
</dbReference>
<keyword evidence="2" id="KW-0677">Repeat</keyword>
<keyword evidence="1 4" id="KW-0808">Transferase</keyword>
<evidence type="ECO:0000256" key="1">
    <source>
        <dbReference type="ARBA" id="ARBA00022679"/>
    </source>
</evidence>
<dbReference type="InterPro" id="IPR036873">
    <property type="entry name" value="Rhodanese-like_dom_sf"/>
</dbReference>
<accession>A0A248TM20</accession>
<dbReference type="RefSeq" id="WP_095372827.1">
    <property type="nucleotide sequence ID" value="NZ_CP022983.1"/>
</dbReference>
<dbReference type="CDD" id="cd01449">
    <property type="entry name" value="TST_Repeat_2"/>
    <property type="match status" value="1"/>
</dbReference>
<proteinExistence type="predicted"/>
<dbReference type="GO" id="GO:0004792">
    <property type="term" value="F:thiosulfate-cyanide sulfurtransferase activity"/>
    <property type="evidence" value="ECO:0007669"/>
    <property type="project" value="InterPro"/>
</dbReference>
<evidence type="ECO:0000256" key="2">
    <source>
        <dbReference type="ARBA" id="ARBA00022737"/>
    </source>
</evidence>
<dbReference type="PANTHER" id="PTHR11364">
    <property type="entry name" value="THIOSULFATE SULFERTANSFERASE"/>
    <property type="match status" value="1"/>
</dbReference>
<dbReference type="PANTHER" id="PTHR11364:SF27">
    <property type="entry name" value="SULFURTRANSFERASE"/>
    <property type="match status" value="1"/>
</dbReference>
<gene>
    <name evidence="4" type="ORF">CKF48_19285</name>
</gene>